<reference evidence="2 3" key="1">
    <citation type="submission" date="2019-07" db="EMBL/GenBank/DDBJ databases">
        <title>Genomics analysis of Aphanomyces spp. identifies a new class of oomycete effector associated with host adaptation.</title>
        <authorList>
            <person name="Gaulin E."/>
        </authorList>
    </citation>
    <scope>NUCLEOTIDE SEQUENCE [LARGE SCALE GENOMIC DNA]</scope>
    <source>
        <strain evidence="2 3">ATCC 201684</strain>
    </source>
</reference>
<accession>A0A6G0XBS2</accession>
<organism evidence="2 3">
    <name type="scientific">Aphanomyces euteiches</name>
    <dbReference type="NCBI Taxonomy" id="100861"/>
    <lineage>
        <taxon>Eukaryota</taxon>
        <taxon>Sar</taxon>
        <taxon>Stramenopiles</taxon>
        <taxon>Oomycota</taxon>
        <taxon>Saprolegniomycetes</taxon>
        <taxon>Saprolegniales</taxon>
        <taxon>Verrucalvaceae</taxon>
        <taxon>Aphanomyces</taxon>
    </lineage>
</organism>
<keyword evidence="1" id="KW-0175">Coiled coil</keyword>
<dbReference type="Proteomes" id="UP000481153">
    <property type="component" value="Unassembled WGS sequence"/>
</dbReference>
<evidence type="ECO:0000313" key="3">
    <source>
        <dbReference type="Proteomes" id="UP000481153"/>
    </source>
</evidence>
<evidence type="ECO:0000256" key="1">
    <source>
        <dbReference type="SAM" id="Coils"/>
    </source>
</evidence>
<proteinExistence type="predicted"/>
<evidence type="ECO:0000313" key="2">
    <source>
        <dbReference type="EMBL" id="KAF0737518.1"/>
    </source>
</evidence>
<dbReference type="VEuPathDB" id="FungiDB:AeMF1_015564"/>
<feature type="coiled-coil region" evidence="1">
    <location>
        <begin position="99"/>
        <end position="133"/>
    </location>
</feature>
<dbReference type="EMBL" id="VJMJ01000084">
    <property type="protein sequence ID" value="KAF0737518.1"/>
    <property type="molecule type" value="Genomic_DNA"/>
</dbReference>
<protein>
    <submittedName>
        <fullName evidence="2">Uncharacterized protein</fullName>
    </submittedName>
</protein>
<comment type="caution">
    <text evidence="2">The sequence shown here is derived from an EMBL/GenBank/DDBJ whole genome shotgun (WGS) entry which is preliminary data.</text>
</comment>
<name>A0A6G0XBS2_9STRA</name>
<sequence>MTDHPERKDNNAADASRAIHAKYLEANVATLRRKAQTIFQALQERDRDLQVARERLAFYESTETTFTSKLKEAEGEVEYYRAKWTEARSAASKIESKHVQDLETQVETAHATNKLLEEQLSAAQTALAQSQILARQQDELIQTLELKTKEQDKAIHEALLRQSQDMESLQGTNAALQAEIHQLKTQLSDQLNAKQSLEAEMERLEALNKTAASSNASTMQAMLAKDQAIETLTGECKALLQSLNEVQAHERSQKEAATSHVELVAVYEKQIQGLKVEIAQLSRSRNQLVEWKARKEEHWHAIHCDLLLDKTWLSWRVETLAAKRQVLQSRTMQLEAILPVLLQQVQSFKPTLSALRLHVQSSEQLWPPTIAAITLKCAAVVQERQRVQEERDRLHCEAADVAASFEQLEQAHVKASAQVVRYQTRSDALGKQLFHARQRMMSLICFYTWKSVHLRRVVGRWNNAVLLTPSLSNQEREEMLASLSPWHLMQSNGRVDFEAITAPLLRHTGTV</sequence>
<keyword evidence="3" id="KW-1185">Reference proteome</keyword>
<feature type="coiled-coil region" evidence="1">
    <location>
        <begin position="159"/>
        <end position="214"/>
    </location>
</feature>
<dbReference type="AlphaFoldDB" id="A0A6G0XBS2"/>
<gene>
    <name evidence="2" type="ORF">Ae201684_006675</name>
</gene>